<accession>A0AAD8NWC5</accession>
<evidence type="ECO:0000313" key="3">
    <source>
        <dbReference type="Proteomes" id="UP001229421"/>
    </source>
</evidence>
<dbReference type="AlphaFoldDB" id="A0AAD8NWC5"/>
<protein>
    <recommendedName>
        <fullName evidence="4">Pentatricopeptide repeat-containing protein</fullName>
    </recommendedName>
</protein>
<keyword evidence="1" id="KW-0677">Repeat</keyword>
<evidence type="ECO:0008006" key="4">
    <source>
        <dbReference type="Google" id="ProtNLM"/>
    </source>
</evidence>
<reference evidence="2" key="1">
    <citation type="journal article" date="2023" name="bioRxiv">
        <title>Improved chromosome-level genome assembly for marigold (Tagetes erecta).</title>
        <authorList>
            <person name="Jiang F."/>
            <person name="Yuan L."/>
            <person name="Wang S."/>
            <person name="Wang H."/>
            <person name="Xu D."/>
            <person name="Wang A."/>
            <person name="Fan W."/>
        </authorList>
    </citation>
    <scope>NUCLEOTIDE SEQUENCE</scope>
    <source>
        <strain evidence="2">WSJ</strain>
        <tissue evidence="2">Leaf</tissue>
    </source>
</reference>
<dbReference type="InterPro" id="IPR011990">
    <property type="entry name" value="TPR-like_helical_dom_sf"/>
</dbReference>
<dbReference type="PANTHER" id="PTHR47594:SF4">
    <property type="entry name" value="OS04G0475500 PROTEIN"/>
    <property type="match status" value="1"/>
</dbReference>
<proteinExistence type="predicted"/>
<dbReference type="Gene3D" id="1.25.40.10">
    <property type="entry name" value="Tetratricopeptide repeat domain"/>
    <property type="match status" value="1"/>
</dbReference>
<gene>
    <name evidence="2" type="ORF">QVD17_18755</name>
</gene>
<dbReference type="PANTHER" id="PTHR47594">
    <property type="entry name" value="PPR CONTAINING PLANT-LIKE PROTEIN"/>
    <property type="match status" value="1"/>
</dbReference>
<dbReference type="InterPro" id="IPR002885">
    <property type="entry name" value="PPR_rpt"/>
</dbReference>
<sequence>MAFRSISCSGYGYGFGYVTQTSPSCGFMGFSTLEVGKKDRGRMRVTMRDRSKNRKPLQKGRNLSIEAIQTIQTLKRAFKSSENKHQQQEVINSKFSRLLKFDMMAILRELLRQDHCLLALMVFEEIQKEHWYKPEVSLYAEIILVLARNDLYDKVENIVHELKREKGRLEAKTDGFNALLETLMTYNLIEHAMGCFELMKEVGCEPDRSTFKLLVAQLESKGETCLSESIKEEAYKYYGDSLEFIDEQEEMAMN</sequence>
<dbReference type="GO" id="GO:0003723">
    <property type="term" value="F:RNA binding"/>
    <property type="evidence" value="ECO:0007669"/>
    <property type="project" value="InterPro"/>
</dbReference>
<comment type="caution">
    <text evidence="2">The sequence shown here is derived from an EMBL/GenBank/DDBJ whole genome shotgun (WGS) entry which is preliminary data.</text>
</comment>
<dbReference type="GO" id="GO:0000373">
    <property type="term" value="P:Group II intron splicing"/>
    <property type="evidence" value="ECO:0007669"/>
    <property type="project" value="InterPro"/>
</dbReference>
<keyword evidence="3" id="KW-1185">Reference proteome</keyword>
<evidence type="ECO:0000313" key="2">
    <source>
        <dbReference type="EMBL" id="KAK1423452.1"/>
    </source>
</evidence>
<dbReference type="Proteomes" id="UP001229421">
    <property type="component" value="Unassembled WGS sequence"/>
</dbReference>
<name>A0AAD8NWC5_TARER</name>
<evidence type="ECO:0000256" key="1">
    <source>
        <dbReference type="ARBA" id="ARBA00022737"/>
    </source>
</evidence>
<dbReference type="GO" id="GO:0009658">
    <property type="term" value="P:chloroplast organization"/>
    <property type="evidence" value="ECO:0007669"/>
    <property type="project" value="InterPro"/>
</dbReference>
<dbReference type="NCBIfam" id="TIGR00756">
    <property type="entry name" value="PPR"/>
    <property type="match status" value="1"/>
</dbReference>
<dbReference type="Pfam" id="PF13812">
    <property type="entry name" value="PPR_3"/>
    <property type="match status" value="1"/>
</dbReference>
<dbReference type="EMBL" id="JAUHHV010000005">
    <property type="protein sequence ID" value="KAK1423452.1"/>
    <property type="molecule type" value="Genomic_DNA"/>
</dbReference>
<dbReference type="InterPro" id="IPR044190">
    <property type="entry name" value="THA8-like"/>
</dbReference>
<organism evidence="2 3">
    <name type="scientific">Tagetes erecta</name>
    <name type="common">African marigold</name>
    <dbReference type="NCBI Taxonomy" id="13708"/>
    <lineage>
        <taxon>Eukaryota</taxon>
        <taxon>Viridiplantae</taxon>
        <taxon>Streptophyta</taxon>
        <taxon>Embryophyta</taxon>
        <taxon>Tracheophyta</taxon>
        <taxon>Spermatophyta</taxon>
        <taxon>Magnoliopsida</taxon>
        <taxon>eudicotyledons</taxon>
        <taxon>Gunneridae</taxon>
        <taxon>Pentapetalae</taxon>
        <taxon>asterids</taxon>
        <taxon>campanulids</taxon>
        <taxon>Asterales</taxon>
        <taxon>Asteraceae</taxon>
        <taxon>Asteroideae</taxon>
        <taxon>Heliantheae alliance</taxon>
        <taxon>Tageteae</taxon>
        <taxon>Tagetes</taxon>
    </lineage>
</organism>